<evidence type="ECO:0000256" key="7">
    <source>
        <dbReference type="ARBA" id="ARBA00034754"/>
    </source>
</evidence>
<dbReference type="InterPro" id="IPR027417">
    <property type="entry name" value="P-loop_NTPase"/>
</dbReference>
<dbReference type="PANTHER" id="PTHR34388:SF1">
    <property type="entry name" value="DNA POLYMERASE III SUBUNIT DELTA"/>
    <property type="match status" value="1"/>
</dbReference>
<dbReference type="GO" id="GO:0003677">
    <property type="term" value="F:DNA binding"/>
    <property type="evidence" value="ECO:0007669"/>
    <property type="project" value="InterPro"/>
</dbReference>
<evidence type="ECO:0000256" key="1">
    <source>
        <dbReference type="ARBA" id="ARBA00012417"/>
    </source>
</evidence>
<comment type="similarity">
    <text evidence="7">Belongs to the DNA polymerase HolA subunit family.</text>
</comment>
<comment type="catalytic activity">
    <reaction evidence="8">
        <text>DNA(n) + a 2'-deoxyribonucleoside 5'-triphosphate = DNA(n+1) + diphosphate</text>
        <dbReference type="Rhea" id="RHEA:22508"/>
        <dbReference type="Rhea" id="RHEA-COMP:17339"/>
        <dbReference type="Rhea" id="RHEA-COMP:17340"/>
        <dbReference type="ChEBI" id="CHEBI:33019"/>
        <dbReference type="ChEBI" id="CHEBI:61560"/>
        <dbReference type="ChEBI" id="CHEBI:173112"/>
        <dbReference type="EC" id="2.7.7.7"/>
    </reaction>
</comment>
<dbReference type="Gene3D" id="1.10.8.60">
    <property type="match status" value="1"/>
</dbReference>
<feature type="domain" description="DNA polymerase III delta N-terminal" evidence="9">
    <location>
        <begin position="22"/>
        <end position="143"/>
    </location>
</feature>
<dbReference type="PANTHER" id="PTHR34388">
    <property type="entry name" value="DNA POLYMERASE III SUBUNIT DELTA"/>
    <property type="match status" value="1"/>
</dbReference>
<dbReference type="InterPro" id="IPR048466">
    <property type="entry name" value="DNA_pol3_delta-like_C"/>
</dbReference>
<sequence>MASTFLDLSRQLNKKDIPRVSLVYGEEAFFIQSLKDLFKKQVMTETENISTYDLSETSIQDVIADAETYPFFGEQKLIFATNPVFFKSKTKKLPFEHDLSVLERYVKSPPDYSILVFIAEYEKIDNRKTISKLFKKHAVIAACHPIKEYETEKWVKSIANSLHVTIDKEAIDALDPELMKNLQLLQSEFKKLALYVGEGGNITRDIVEKLIAHTPQSSSLRLVDTVIAGDLYKAMSIYKDLMKLNEDQIALIGLLAFQFRMIFRVKLLKQKGYAQTQIQRNIGAHPYVIKIALQRERQFSIKQLKYMINRLADTDEIMKQGKMDKNIAFELLLYDLIKAS</sequence>
<dbReference type="InterPro" id="IPR005790">
    <property type="entry name" value="DNA_polIII_delta"/>
</dbReference>
<evidence type="ECO:0000313" key="12">
    <source>
        <dbReference type="Proteomes" id="UP000321574"/>
    </source>
</evidence>
<dbReference type="InterPro" id="IPR008921">
    <property type="entry name" value="DNA_pol3_clamp-load_cplx_C"/>
</dbReference>
<evidence type="ECO:0000256" key="6">
    <source>
        <dbReference type="ARBA" id="ARBA00022932"/>
    </source>
</evidence>
<dbReference type="Proteomes" id="UP000321574">
    <property type="component" value="Unassembled WGS sequence"/>
</dbReference>
<evidence type="ECO:0000256" key="8">
    <source>
        <dbReference type="ARBA" id="ARBA00049244"/>
    </source>
</evidence>
<keyword evidence="5" id="KW-0235">DNA replication</keyword>
<proteinExistence type="inferred from homology"/>
<organism evidence="11 12">
    <name type="scientific">Cerasibacillus terrae</name>
    <dbReference type="NCBI Taxonomy" id="2498845"/>
    <lineage>
        <taxon>Bacteria</taxon>
        <taxon>Bacillati</taxon>
        <taxon>Bacillota</taxon>
        <taxon>Bacilli</taxon>
        <taxon>Bacillales</taxon>
        <taxon>Bacillaceae</taxon>
        <taxon>Cerasibacillus</taxon>
    </lineage>
</organism>
<keyword evidence="6" id="KW-0239">DNA-directed DNA polymerase</keyword>
<dbReference type="EMBL" id="VDUW01000001">
    <property type="protein sequence ID" value="TXL68030.1"/>
    <property type="molecule type" value="Genomic_DNA"/>
</dbReference>
<evidence type="ECO:0000256" key="2">
    <source>
        <dbReference type="ARBA" id="ARBA00017703"/>
    </source>
</evidence>
<dbReference type="NCBIfam" id="TIGR01128">
    <property type="entry name" value="holA"/>
    <property type="match status" value="1"/>
</dbReference>
<dbReference type="EC" id="2.7.7.7" evidence="1"/>
<dbReference type="Gene3D" id="1.20.272.10">
    <property type="match status" value="1"/>
</dbReference>
<reference evidence="11 12" key="1">
    <citation type="submission" date="2019-06" db="EMBL/GenBank/DDBJ databases">
        <title>Cerasibacillus sp. nov., isolated from maize field.</title>
        <authorList>
            <person name="Lin S.-Y."/>
            <person name="Tsai C.-F."/>
            <person name="Young C.-C."/>
        </authorList>
    </citation>
    <scope>NUCLEOTIDE SEQUENCE [LARGE SCALE GENOMIC DNA]</scope>
    <source>
        <strain evidence="11 12">CC-CFT480</strain>
    </source>
</reference>
<comment type="caution">
    <text evidence="11">The sequence shown here is derived from an EMBL/GenBank/DDBJ whole genome shotgun (WGS) entry which is preliminary data.</text>
</comment>
<name>A0A5C8P315_9BACI</name>
<accession>A0A5C8P315</accession>
<dbReference type="GO" id="GO:0003887">
    <property type="term" value="F:DNA-directed DNA polymerase activity"/>
    <property type="evidence" value="ECO:0007669"/>
    <property type="project" value="UniProtKB-KW"/>
</dbReference>
<dbReference type="InterPro" id="IPR010372">
    <property type="entry name" value="DNA_pol3_delta_N"/>
</dbReference>
<dbReference type="OrthoDB" id="9775929at2"/>
<dbReference type="SUPFAM" id="SSF52540">
    <property type="entry name" value="P-loop containing nucleoside triphosphate hydrolases"/>
    <property type="match status" value="1"/>
</dbReference>
<dbReference type="GO" id="GO:0009360">
    <property type="term" value="C:DNA polymerase III complex"/>
    <property type="evidence" value="ECO:0007669"/>
    <property type="project" value="InterPro"/>
</dbReference>
<evidence type="ECO:0000256" key="5">
    <source>
        <dbReference type="ARBA" id="ARBA00022705"/>
    </source>
</evidence>
<keyword evidence="3 11" id="KW-0808">Transferase</keyword>
<keyword evidence="4 11" id="KW-0548">Nucleotidyltransferase</keyword>
<dbReference type="Pfam" id="PF21694">
    <property type="entry name" value="DNA_pol3_delta_C"/>
    <property type="match status" value="1"/>
</dbReference>
<evidence type="ECO:0000259" key="10">
    <source>
        <dbReference type="Pfam" id="PF21694"/>
    </source>
</evidence>
<dbReference type="GO" id="GO:0006261">
    <property type="term" value="P:DNA-templated DNA replication"/>
    <property type="evidence" value="ECO:0007669"/>
    <property type="project" value="TreeGrafter"/>
</dbReference>
<feature type="domain" description="DNA polymerase III delta subunit-like C-terminal" evidence="10">
    <location>
        <begin position="220"/>
        <end position="335"/>
    </location>
</feature>
<evidence type="ECO:0000256" key="4">
    <source>
        <dbReference type="ARBA" id="ARBA00022695"/>
    </source>
</evidence>
<dbReference type="Gene3D" id="3.40.50.300">
    <property type="entry name" value="P-loop containing nucleotide triphosphate hydrolases"/>
    <property type="match status" value="1"/>
</dbReference>
<dbReference type="Pfam" id="PF06144">
    <property type="entry name" value="DNA_pol3_delta"/>
    <property type="match status" value="1"/>
</dbReference>
<protein>
    <recommendedName>
        <fullName evidence="2">DNA polymerase III subunit delta</fullName>
        <ecNumber evidence="1">2.7.7.7</ecNumber>
    </recommendedName>
</protein>
<dbReference type="SUPFAM" id="SSF48019">
    <property type="entry name" value="post-AAA+ oligomerization domain-like"/>
    <property type="match status" value="1"/>
</dbReference>
<evidence type="ECO:0000256" key="3">
    <source>
        <dbReference type="ARBA" id="ARBA00022679"/>
    </source>
</evidence>
<evidence type="ECO:0000259" key="9">
    <source>
        <dbReference type="Pfam" id="PF06144"/>
    </source>
</evidence>
<gene>
    <name evidence="11" type="primary">holA</name>
    <name evidence="11" type="ORF">FHP05_03150</name>
</gene>
<evidence type="ECO:0000313" key="11">
    <source>
        <dbReference type="EMBL" id="TXL68030.1"/>
    </source>
</evidence>
<dbReference type="RefSeq" id="WP_147665766.1">
    <property type="nucleotide sequence ID" value="NZ_VDUW01000001.1"/>
</dbReference>
<dbReference type="AlphaFoldDB" id="A0A5C8P315"/>
<keyword evidence="12" id="KW-1185">Reference proteome</keyword>